<name>A0A537IY63_9BACT</name>
<organism evidence="9 10">
    <name type="scientific">Candidatus Segetimicrobium genomatis</name>
    <dbReference type="NCBI Taxonomy" id="2569760"/>
    <lineage>
        <taxon>Bacteria</taxon>
        <taxon>Bacillati</taxon>
        <taxon>Candidatus Sysuimicrobiota</taxon>
        <taxon>Candidatus Sysuimicrobiia</taxon>
        <taxon>Candidatus Sysuimicrobiales</taxon>
        <taxon>Candidatus Segetimicrobiaceae</taxon>
        <taxon>Candidatus Segetimicrobium</taxon>
    </lineage>
</organism>
<dbReference type="HAMAP" id="MF_00017">
    <property type="entry name" value="RecR"/>
    <property type="match status" value="1"/>
</dbReference>
<feature type="zinc finger region" description="C4-type" evidence="7">
    <location>
        <begin position="56"/>
        <end position="71"/>
    </location>
</feature>
<dbReference type="EMBL" id="VBAP01000032">
    <property type="protein sequence ID" value="TMI75992.1"/>
    <property type="molecule type" value="Genomic_DNA"/>
</dbReference>
<dbReference type="SUPFAM" id="SSF111304">
    <property type="entry name" value="Recombination protein RecR"/>
    <property type="match status" value="1"/>
</dbReference>
<keyword evidence="2 7" id="KW-0227">DNA damage</keyword>
<dbReference type="PROSITE" id="PS50880">
    <property type="entry name" value="TOPRIM"/>
    <property type="match status" value="1"/>
</dbReference>
<evidence type="ECO:0000313" key="9">
    <source>
        <dbReference type="EMBL" id="TMI75992.1"/>
    </source>
</evidence>
<sequence length="197" mass="21674">MYAEPLARLIEELSKMPTVGPKTAQRLAFYILRMPKEDAAQLSQAILDAKAKIHYCSNCFHITDVDPCAICTNASRTHDVICVVEDPRDVLAMERTREYRGLYHVLHGAISPLDGIGPDDLKIAELLTRLKDGDVAEVIVATNPRVEGEATAIYLAKIIKPLGIKVTRIAHGLPVGGDLEYADEVTLAKALEGRREM</sequence>
<dbReference type="GO" id="GO:0003677">
    <property type="term" value="F:DNA binding"/>
    <property type="evidence" value="ECO:0007669"/>
    <property type="project" value="UniProtKB-UniRule"/>
</dbReference>
<evidence type="ECO:0000256" key="4">
    <source>
        <dbReference type="ARBA" id="ARBA00022833"/>
    </source>
</evidence>
<dbReference type="GO" id="GO:0008270">
    <property type="term" value="F:zinc ion binding"/>
    <property type="evidence" value="ECO:0007669"/>
    <property type="project" value="UniProtKB-KW"/>
</dbReference>
<dbReference type="GO" id="GO:0006310">
    <property type="term" value="P:DNA recombination"/>
    <property type="evidence" value="ECO:0007669"/>
    <property type="project" value="UniProtKB-UniRule"/>
</dbReference>
<dbReference type="Pfam" id="PF13662">
    <property type="entry name" value="Toprim_4"/>
    <property type="match status" value="1"/>
</dbReference>
<keyword evidence="1 7" id="KW-0479">Metal-binding</keyword>
<dbReference type="GO" id="GO:0006281">
    <property type="term" value="P:DNA repair"/>
    <property type="evidence" value="ECO:0007669"/>
    <property type="project" value="UniProtKB-UniRule"/>
</dbReference>
<evidence type="ECO:0000256" key="6">
    <source>
        <dbReference type="ARBA" id="ARBA00023204"/>
    </source>
</evidence>
<evidence type="ECO:0000259" key="8">
    <source>
        <dbReference type="PROSITE" id="PS50880"/>
    </source>
</evidence>
<dbReference type="Pfam" id="PF02132">
    <property type="entry name" value="RecR_ZnF"/>
    <property type="match status" value="1"/>
</dbReference>
<keyword evidence="5 7" id="KW-0233">DNA recombination</keyword>
<feature type="domain" description="Toprim" evidence="8">
    <location>
        <begin position="79"/>
        <end position="174"/>
    </location>
</feature>
<dbReference type="Gene3D" id="3.40.1360.10">
    <property type="match status" value="1"/>
</dbReference>
<dbReference type="SMART" id="SM00493">
    <property type="entry name" value="TOPRIM"/>
    <property type="match status" value="1"/>
</dbReference>
<evidence type="ECO:0000256" key="3">
    <source>
        <dbReference type="ARBA" id="ARBA00022771"/>
    </source>
</evidence>
<dbReference type="NCBIfam" id="TIGR00615">
    <property type="entry name" value="recR"/>
    <property type="match status" value="1"/>
</dbReference>
<dbReference type="Proteomes" id="UP000318834">
    <property type="component" value="Unassembled WGS sequence"/>
</dbReference>
<evidence type="ECO:0000256" key="1">
    <source>
        <dbReference type="ARBA" id="ARBA00022723"/>
    </source>
</evidence>
<dbReference type="Gene3D" id="6.10.250.240">
    <property type="match status" value="1"/>
</dbReference>
<dbReference type="InterPro" id="IPR006171">
    <property type="entry name" value="TOPRIM_dom"/>
</dbReference>
<dbReference type="Gene3D" id="1.10.8.420">
    <property type="entry name" value="RecR Domain 1"/>
    <property type="match status" value="1"/>
</dbReference>
<dbReference type="CDD" id="cd01025">
    <property type="entry name" value="TOPRIM_recR"/>
    <property type="match status" value="1"/>
</dbReference>
<keyword evidence="3 7" id="KW-0863">Zinc-finger</keyword>
<comment type="function">
    <text evidence="7">May play a role in DNA repair. It seems to be involved in an RecBC-independent recombinational process of DNA repair. It may act with RecF and RecO.</text>
</comment>
<evidence type="ECO:0000313" key="10">
    <source>
        <dbReference type="Proteomes" id="UP000318834"/>
    </source>
</evidence>
<comment type="similarity">
    <text evidence="7">Belongs to the RecR family.</text>
</comment>
<comment type="caution">
    <text evidence="9">The sequence shown here is derived from an EMBL/GenBank/DDBJ whole genome shotgun (WGS) entry which is preliminary data.</text>
</comment>
<dbReference type="InterPro" id="IPR023627">
    <property type="entry name" value="Rcmb_RecR"/>
</dbReference>
<dbReference type="PANTHER" id="PTHR30446:SF0">
    <property type="entry name" value="RECOMBINATION PROTEIN RECR"/>
    <property type="match status" value="1"/>
</dbReference>
<evidence type="ECO:0000256" key="5">
    <source>
        <dbReference type="ARBA" id="ARBA00023172"/>
    </source>
</evidence>
<dbReference type="InterPro" id="IPR034137">
    <property type="entry name" value="TOPRIM_RecR"/>
</dbReference>
<evidence type="ECO:0000256" key="2">
    <source>
        <dbReference type="ARBA" id="ARBA00022763"/>
    </source>
</evidence>
<evidence type="ECO:0000256" key="7">
    <source>
        <dbReference type="HAMAP-Rule" id="MF_00017"/>
    </source>
</evidence>
<dbReference type="Pfam" id="PF21175">
    <property type="entry name" value="RecR_C"/>
    <property type="match status" value="1"/>
</dbReference>
<protein>
    <recommendedName>
        <fullName evidence="7">Recombination protein RecR</fullName>
    </recommendedName>
</protein>
<dbReference type="Pfam" id="PF21176">
    <property type="entry name" value="RecR_HhH"/>
    <property type="match status" value="1"/>
</dbReference>
<dbReference type="InterPro" id="IPR000093">
    <property type="entry name" value="DNA_Rcmb_RecR"/>
</dbReference>
<gene>
    <name evidence="7 9" type="primary">recR</name>
    <name evidence="9" type="ORF">E6H05_04995</name>
</gene>
<dbReference type="PANTHER" id="PTHR30446">
    <property type="entry name" value="RECOMBINATION PROTEIN RECR"/>
    <property type="match status" value="1"/>
</dbReference>
<dbReference type="InterPro" id="IPR015967">
    <property type="entry name" value="Rcmb_RecR_Znf"/>
</dbReference>
<proteinExistence type="inferred from homology"/>
<dbReference type="AlphaFoldDB" id="A0A537IY63"/>
<accession>A0A537IY63</accession>
<reference evidence="9 10" key="1">
    <citation type="journal article" date="2019" name="Nat. Microbiol.">
        <title>Mediterranean grassland soil C-N compound turnover is dependent on rainfall and depth, and is mediated by genomically divergent microorganisms.</title>
        <authorList>
            <person name="Diamond S."/>
            <person name="Andeer P.F."/>
            <person name="Li Z."/>
            <person name="Crits-Christoph A."/>
            <person name="Burstein D."/>
            <person name="Anantharaman K."/>
            <person name="Lane K.R."/>
            <person name="Thomas B.C."/>
            <person name="Pan C."/>
            <person name="Northen T.R."/>
            <person name="Banfield J.F."/>
        </authorList>
    </citation>
    <scope>NUCLEOTIDE SEQUENCE [LARGE SCALE GENOMIC DNA]</scope>
    <source>
        <strain evidence="9">NP_8</strain>
    </source>
</reference>
<keyword evidence="6 7" id="KW-0234">DNA repair</keyword>
<keyword evidence="4 7" id="KW-0862">Zinc</keyword>
<dbReference type="Gene3D" id="3.30.60.80">
    <property type="match status" value="1"/>
</dbReference>